<evidence type="ECO:0000256" key="1">
    <source>
        <dbReference type="ARBA" id="ARBA00000900"/>
    </source>
</evidence>
<sequence>MKFYSRKLFLYDDLPYSATSLPSPPLHHHRPTTTNSTSSPLSSSKKLSQQNDPFDSSMALTIVVLLTALFFMGFFSIYIRRFSEEPTAHLSRRRRYRGGSLDTLSLPSDRHHVSTPRKGLDPTTVGSLPVYSYHGDAKYQIDCAICLSEFEEKECVKTIPCCEHVFHVECIDTWLTSHVSCPVCRGTRLLEIKGGAGEGVMQERIDQGVSEFSAVDINDTCMVMGTTSRVMRTSSCPRLGQRAMLQRTFSF</sequence>
<evidence type="ECO:0000256" key="11">
    <source>
        <dbReference type="SAM" id="Phobius"/>
    </source>
</evidence>
<evidence type="ECO:0000256" key="5">
    <source>
        <dbReference type="ARBA" id="ARBA00022771"/>
    </source>
</evidence>
<dbReference type="PROSITE" id="PS50089">
    <property type="entry name" value="ZF_RING_2"/>
    <property type="match status" value="1"/>
</dbReference>
<dbReference type="HOGENOM" id="CLU_013137_15_7_1"/>
<feature type="region of interest" description="Disordered" evidence="10">
    <location>
        <begin position="101"/>
        <end position="121"/>
    </location>
</feature>
<dbReference type="Proteomes" id="UP000026915">
    <property type="component" value="Chromosome 9"/>
</dbReference>
<dbReference type="InterPro" id="IPR001841">
    <property type="entry name" value="Znf_RING"/>
</dbReference>
<evidence type="ECO:0000256" key="9">
    <source>
        <dbReference type="PROSITE-ProRule" id="PRU00175"/>
    </source>
</evidence>
<keyword evidence="6" id="KW-0833">Ubl conjugation pathway</keyword>
<evidence type="ECO:0000256" key="6">
    <source>
        <dbReference type="ARBA" id="ARBA00022786"/>
    </source>
</evidence>
<dbReference type="Gramene" id="EOY33660">
    <property type="protein sequence ID" value="EOY33660"/>
    <property type="gene ID" value="TCM_041565"/>
</dbReference>
<comment type="similarity">
    <text evidence="8">Belongs to the RING-type zinc finger family. ATL subfamily.</text>
</comment>
<dbReference type="Gene3D" id="3.30.40.10">
    <property type="entry name" value="Zinc/RING finger domain, C3HC4 (zinc finger)"/>
    <property type="match status" value="1"/>
</dbReference>
<evidence type="ECO:0000313" key="13">
    <source>
        <dbReference type="EMBL" id="EOY33660.1"/>
    </source>
</evidence>
<proteinExistence type="inferred from homology"/>
<protein>
    <recommendedName>
        <fullName evidence="3">RING-type E3 ubiquitin transferase</fullName>
        <ecNumber evidence="3">2.3.2.27</ecNumber>
    </recommendedName>
</protein>
<accession>A0A061GV29</accession>
<dbReference type="EC" id="2.3.2.27" evidence="3"/>
<comment type="catalytic activity">
    <reaction evidence="1">
        <text>S-ubiquitinyl-[E2 ubiquitin-conjugating enzyme]-L-cysteine + [acceptor protein]-L-lysine = [E2 ubiquitin-conjugating enzyme]-L-cysteine + N(6)-ubiquitinyl-[acceptor protein]-L-lysine.</text>
        <dbReference type="EC" id="2.3.2.27"/>
    </reaction>
</comment>
<feature type="region of interest" description="Disordered" evidence="10">
    <location>
        <begin position="21"/>
        <end position="52"/>
    </location>
</feature>
<keyword evidence="11" id="KW-0812">Transmembrane</keyword>
<keyword evidence="4" id="KW-0479">Metal-binding</keyword>
<dbReference type="EMBL" id="CM001887">
    <property type="protein sequence ID" value="EOY33660.1"/>
    <property type="molecule type" value="Genomic_DNA"/>
</dbReference>
<dbReference type="GO" id="GO:0061630">
    <property type="term" value="F:ubiquitin protein ligase activity"/>
    <property type="evidence" value="ECO:0007669"/>
    <property type="project" value="UniProtKB-EC"/>
</dbReference>
<evidence type="ECO:0000256" key="4">
    <source>
        <dbReference type="ARBA" id="ARBA00022723"/>
    </source>
</evidence>
<keyword evidence="11" id="KW-1133">Transmembrane helix</keyword>
<keyword evidence="11" id="KW-0472">Membrane</keyword>
<reference evidence="13 14" key="1">
    <citation type="journal article" date="2013" name="Genome Biol.">
        <title>The genome sequence of the most widely cultivated cacao type and its use to identify candidate genes regulating pod color.</title>
        <authorList>
            <person name="Motamayor J.C."/>
            <person name="Mockaitis K."/>
            <person name="Schmutz J."/>
            <person name="Haiminen N."/>
            <person name="Iii D.L."/>
            <person name="Cornejo O."/>
            <person name="Findley S.D."/>
            <person name="Zheng P."/>
            <person name="Utro F."/>
            <person name="Royaert S."/>
            <person name="Saski C."/>
            <person name="Jenkins J."/>
            <person name="Podicheti R."/>
            <person name="Zhao M."/>
            <person name="Scheffler B.E."/>
            <person name="Stack J.C."/>
            <person name="Feltus F.A."/>
            <person name="Mustiga G.M."/>
            <person name="Amores F."/>
            <person name="Phillips W."/>
            <person name="Marelli J.P."/>
            <person name="May G.D."/>
            <person name="Shapiro H."/>
            <person name="Ma J."/>
            <person name="Bustamante C.D."/>
            <person name="Schnell R.J."/>
            <person name="Main D."/>
            <person name="Gilbert D."/>
            <person name="Parida L."/>
            <person name="Kuhn D.N."/>
        </authorList>
    </citation>
    <scope>NUCLEOTIDE SEQUENCE [LARGE SCALE GENOMIC DNA]</scope>
    <source>
        <strain evidence="14">cv. Matina 1-6</strain>
    </source>
</reference>
<evidence type="ECO:0000256" key="2">
    <source>
        <dbReference type="ARBA" id="ARBA00004906"/>
    </source>
</evidence>
<dbReference type="PANTHER" id="PTHR14155:SF592">
    <property type="entry name" value="RING-H2 FINGER PROTEIN ATL57"/>
    <property type="match status" value="1"/>
</dbReference>
<gene>
    <name evidence="13" type="ORF">TCM_041565</name>
</gene>
<dbReference type="InParanoid" id="A0A061GV29"/>
<keyword evidence="5 9" id="KW-0863">Zinc-finger</keyword>
<keyword evidence="7" id="KW-0862">Zinc</keyword>
<evidence type="ECO:0000259" key="12">
    <source>
        <dbReference type="PROSITE" id="PS50089"/>
    </source>
</evidence>
<feature type="domain" description="RING-type" evidence="12">
    <location>
        <begin position="143"/>
        <end position="185"/>
    </location>
</feature>
<evidence type="ECO:0000256" key="7">
    <source>
        <dbReference type="ARBA" id="ARBA00022833"/>
    </source>
</evidence>
<name>A0A061GV29_THECC</name>
<feature type="transmembrane region" description="Helical" evidence="11">
    <location>
        <begin position="58"/>
        <end position="79"/>
    </location>
</feature>
<dbReference type="InterPro" id="IPR013083">
    <property type="entry name" value="Znf_RING/FYVE/PHD"/>
</dbReference>
<dbReference type="GO" id="GO:0008270">
    <property type="term" value="F:zinc ion binding"/>
    <property type="evidence" value="ECO:0007669"/>
    <property type="project" value="UniProtKB-KW"/>
</dbReference>
<dbReference type="SUPFAM" id="SSF57850">
    <property type="entry name" value="RING/U-box"/>
    <property type="match status" value="1"/>
</dbReference>
<evidence type="ECO:0000313" key="14">
    <source>
        <dbReference type="Proteomes" id="UP000026915"/>
    </source>
</evidence>
<organism evidence="13 14">
    <name type="scientific">Theobroma cacao</name>
    <name type="common">Cacao</name>
    <name type="synonym">Cocoa</name>
    <dbReference type="NCBI Taxonomy" id="3641"/>
    <lineage>
        <taxon>Eukaryota</taxon>
        <taxon>Viridiplantae</taxon>
        <taxon>Streptophyta</taxon>
        <taxon>Embryophyta</taxon>
        <taxon>Tracheophyta</taxon>
        <taxon>Spermatophyta</taxon>
        <taxon>Magnoliopsida</taxon>
        <taxon>eudicotyledons</taxon>
        <taxon>Gunneridae</taxon>
        <taxon>Pentapetalae</taxon>
        <taxon>rosids</taxon>
        <taxon>malvids</taxon>
        <taxon>Malvales</taxon>
        <taxon>Malvaceae</taxon>
        <taxon>Byttnerioideae</taxon>
        <taxon>Theobroma</taxon>
    </lineage>
</organism>
<dbReference type="InterPro" id="IPR053238">
    <property type="entry name" value="RING-H2_zinc_finger"/>
</dbReference>
<dbReference type="CDD" id="cd16461">
    <property type="entry name" value="RING-H2_EL5-like"/>
    <property type="match status" value="1"/>
</dbReference>
<dbReference type="eggNOG" id="KOG0800">
    <property type="taxonomic scope" value="Eukaryota"/>
</dbReference>
<dbReference type="SMART" id="SM00184">
    <property type="entry name" value="RING"/>
    <property type="match status" value="1"/>
</dbReference>
<dbReference type="AlphaFoldDB" id="A0A061GV29"/>
<dbReference type="Pfam" id="PF13639">
    <property type="entry name" value="zf-RING_2"/>
    <property type="match status" value="1"/>
</dbReference>
<evidence type="ECO:0000256" key="3">
    <source>
        <dbReference type="ARBA" id="ARBA00012483"/>
    </source>
</evidence>
<comment type="pathway">
    <text evidence="2">Protein modification; protein ubiquitination.</text>
</comment>
<keyword evidence="14" id="KW-1185">Reference proteome</keyword>
<feature type="compositionally biased region" description="Low complexity" evidence="10">
    <location>
        <begin position="32"/>
        <end position="51"/>
    </location>
</feature>
<dbReference type="PANTHER" id="PTHR14155">
    <property type="entry name" value="RING FINGER DOMAIN-CONTAINING"/>
    <property type="match status" value="1"/>
</dbReference>
<dbReference type="OMA" id="QQCLDTW"/>
<evidence type="ECO:0000256" key="10">
    <source>
        <dbReference type="SAM" id="MobiDB-lite"/>
    </source>
</evidence>
<evidence type="ECO:0000256" key="8">
    <source>
        <dbReference type="ARBA" id="ARBA00024209"/>
    </source>
</evidence>